<gene>
    <name evidence="11" type="ORF">HNP84_003682</name>
</gene>
<keyword evidence="3 9" id="KW-0347">Helicase</keyword>
<protein>
    <recommendedName>
        <fullName evidence="7">DNA 3'-5' helicase</fullName>
        <ecNumber evidence="7">5.6.2.4</ecNumber>
    </recommendedName>
</protein>
<dbReference type="SUPFAM" id="SSF52540">
    <property type="entry name" value="P-loop containing nucleoside triphosphate hydrolases"/>
    <property type="match status" value="1"/>
</dbReference>
<evidence type="ECO:0000256" key="9">
    <source>
        <dbReference type="PROSITE-ProRule" id="PRU00560"/>
    </source>
</evidence>
<dbReference type="PANTHER" id="PTHR11070">
    <property type="entry name" value="UVRD / RECB / PCRA DNA HELICASE FAMILY MEMBER"/>
    <property type="match status" value="1"/>
</dbReference>
<dbReference type="Pfam" id="PF00580">
    <property type="entry name" value="UvrD-helicase"/>
    <property type="match status" value="1"/>
</dbReference>
<dbReference type="GO" id="GO:0016787">
    <property type="term" value="F:hydrolase activity"/>
    <property type="evidence" value="ECO:0007669"/>
    <property type="project" value="UniProtKB-UniRule"/>
</dbReference>
<evidence type="ECO:0000256" key="3">
    <source>
        <dbReference type="ARBA" id="ARBA00022806"/>
    </source>
</evidence>
<evidence type="ECO:0000256" key="2">
    <source>
        <dbReference type="ARBA" id="ARBA00022801"/>
    </source>
</evidence>
<comment type="catalytic activity">
    <reaction evidence="6">
        <text>Couples ATP hydrolysis with the unwinding of duplex DNA by translocating in the 3'-5' direction.</text>
        <dbReference type="EC" id="5.6.2.4"/>
    </reaction>
</comment>
<reference evidence="11 12" key="1">
    <citation type="submission" date="2020-08" db="EMBL/GenBank/DDBJ databases">
        <title>Genomic Encyclopedia of Type Strains, Phase IV (KMG-IV): sequencing the most valuable type-strain genomes for metagenomic binning, comparative biology and taxonomic classification.</title>
        <authorList>
            <person name="Goeker M."/>
        </authorList>
    </citation>
    <scope>NUCLEOTIDE SEQUENCE [LARGE SCALE GENOMIC DNA]</scope>
    <source>
        <strain evidence="11 12">DSM 45615</strain>
    </source>
</reference>
<evidence type="ECO:0000313" key="12">
    <source>
        <dbReference type="Proteomes" id="UP000578449"/>
    </source>
</evidence>
<sequence length="697" mass="77014">MPRLAISPEFPRELRALDEPVRRDVVVAVRRFLYQVPAAPHPERVRNARDPRVATLRLSDRHRGVVLRQRDVYWLLTVLPDGEAWAYAQRYGFGVNPEIGVIEMWDAEALERVEPALRRAAESSEQRLFRDICDQDLISVGVDPRLLPYLRDVTNEASLEALEPLLPRTQYAPLAVLARGGSLAAAWRELAYWRTAPPTGGRGGEEPIDTEDVAAALLRSPDRAVFVADKDELEWALTAPDWCVFLHPPQHRLARTPHYDHPVLVTGGAGTGKTFVALHRAAHLAEHGRGTVLLVTFSQVLSNDLAARLDLLIPDETRRKRVEVGNVDRLAHRIVTDAEGRQPTLVGAAELAELWREAAQEVGSGHSPAFLLREWEQVVLAQNLTTLEEYLAAERPGRSVDLDDEERTAVWRAIGLVVDRLRESGRRTLLQLATEASTLLGQTTGDLLEESGPVLEPYRHIIVDEAQDLHPAQWRLLRAAVPHARDDLFIVGDPHQRIFDTRVALGSVGIDARHYRLDVSYRLPQEILTWGVRLRGGGPADGLVEGVQELSAFRAAEHGPRPTVVAYESPEAELAGLAARVAAWVEDEGVPAAEVAVAARSAELVRRARAVLRSAGLDVRVTTLHGMKGLEFRRVAVIGVADGIVPAPDALTPAGEDPAARAHDLQRERGLLYVACTRAYEMLYVSYSGRASPFLPP</sequence>
<dbReference type="EC" id="5.6.2.4" evidence="7"/>
<evidence type="ECO:0000256" key="1">
    <source>
        <dbReference type="ARBA" id="ARBA00022741"/>
    </source>
</evidence>
<keyword evidence="4 9" id="KW-0067">ATP-binding</keyword>
<dbReference type="GO" id="GO:0003677">
    <property type="term" value="F:DNA binding"/>
    <property type="evidence" value="ECO:0007669"/>
    <property type="project" value="InterPro"/>
</dbReference>
<dbReference type="InterPro" id="IPR014016">
    <property type="entry name" value="UvrD-like_ATP-bd"/>
</dbReference>
<organism evidence="11 12">
    <name type="scientific">Thermocatellispora tengchongensis</name>
    <dbReference type="NCBI Taxonomy" id="1073253"/>
    <lineage>
        <taxon>Bacteria</taxon>
        <taxon>Bacillati</taxon>
        <taxon>Actinomycetota</taxon>
        <taxon>Actinomycetes</taxon>
        <taxon>Streptosporangiales</taxon>
        <taxon>Streptosporangiaceae</taxon>
        <taxon>Thermocatellispora</taxon>
    </lineage>
</organism>
<dbReference type="Proteomes" id="UP000578449">
    <property type="component" value="Unassembled WGS sequence"/>
</dbReference>
<dbReference type="Pfam" id="PF13361">
    <property type="entry name" value="UvrD_C"/>
    <property type="match status" value="1"/>
</dbReference>
<dbReference type="GO" id="GO:0005524">
    <property type="term" value="F:ATP binding"/>
    <property type="evidence" value="ECO:0007669"/>
    <property type="project" value="UniProtKB-UniRule"/>
</dbReference>
<evidence type="ECO:0000313" key="11">
    <source>
        <dbReference type="EMBL" id="MBB5133956.1"/>
    </source>
</evidence>
<dbReference type="InterPro" id="IPR014017">
    <property type="entry name" value="DNA_helicase_UvrD-like_C"/>
</dbReference>
<comment type="catalytic activity">
    <reaction evidence="8">
        <text>ATP + H2O = ADP + phosphate + H(+)</text>
        <dbReference type="Rhea" id="RHEA:13065"/>
        <dbReference type="ChEBI" id="CHEBI:15377"/>
        <dbReference type="ChEBI" id="CHEBI:15378"/>
        <dbReference type="ChEBI" id="CHEBI:30616"/>
        <dbReference type="ChEBI" id="CHEBI:43474"/>
        <dbReference type="ChEBI" id="CHEBI:456216"/>
        <dbReference type="EC" id="5.6.2.4"/>
    </reaction>
</comment>
<dbReference type="AlphaFoldDB" id="A0A840P5W8"/>
<keyword evidence="2 9" id="KW-0378">Hydrolase</keyword>
<dbReference type="GO" id="GO:0000725">
    <property type="term" value="P:recombinational repair"/>
    <property type="evidence" value="ECO:0007669"/>
    <property type="project" value="TreeGrafter"/>
</dbReference>
<feature type="domain" description="UvrD-like helicase ATP-binding" evidence="10">
    <location>
        <begin position="246"/>
        <end position="535"/>
    </location>
</feature>
<evidence type="ECO:0000256" key="7">
    <source>
        <dbReference type="ARBA" id="ARBA00034808"/>
    </source>
</evidence>
<proteinExistence type="predicted"/>
<name>A0A840P5W8_9ACTN</name>
<evidence type="ECO:0000256" key="5">
    <source>
        <dbReference type="ARBA" id="ARBA00023235"/>
    </source>
</evidence>
<comment type="caution">
    <text evidence="11">The sequence shown here is derived from an EMBL/GenBank/DDBJ whole genome shotgun (WGS) entry which is preliminary data.</text>
</comment>
<dbReference type="RefSeq" id="WP_185050889.1">
    <property type="nucleotide sequence ID" value="NZ_BAABIX010000039.1"/>
</dbReference>
<keyword evidence="5" id="KW-0413">Isomerase</keyword>
<dbReference type="GO" id="GO:0043138">
    <property type="term" value="F:3'-5' DNA helicase activity"/>
    <property type="evidence" value="ECO:0007669"/>
    <property type="project" value="UniProtKB-EC"/>
</dbReference>
<dbReference type="EMBL" id="JACHGN010000007">
    <property type="protein sequence ID" value="MBB5133956.1"/>
    <property type="molecule type" value="Genomic_DNA"/>
</dbReference>
<keyword evidence="12" id="KW-1185">Reference proteome</keyword>
<dbReference type="PROSITE" id="PS51198">
    <property type="entry name" value="UVRD_HELICASE_ATP_BIND"/>
    <property type="match status" value="1"/>
</dbReference>
<dbReference type="PANTHER" id="PTHR11070:SF45">
    <property type="entry name" value="DNA 3'-5' HELICASE"/>
    <property type="match status" value="1"/>
</dbReference>
<dbReference type="Gene3D" id="3.40.50.300">
    <property type="entry name" value="P-loop containing nucleotide triphosphate hydrolases"/>
    <property type="match status" value="2"/>
</dbReference>
<evidence type="ECO:0000256" key="6">
    <source>
        <dbReference type="ARBA" id="ARBA00034617"/>
    </source>
</evidence>
<dbReference type="InterPro" id="IPR000212">
    <property type="entry name" value="DNA_helicase_UvrD/REP"/>
</dbReference>
<feature type="binding site" evidence="9">
    <location>
        <begin position="267"/>
        <end position="274"/>
    </location>
    <ligand>
        <name>ATP</name>
        <dbReference type="ChEBI" id="CHEBI:30616"/>
    </ligand>
</feature>
<evidence type="ECO:0000256" key="4">
    <source>
        <dbReference type="ARBA" id="ARBA00022840"/>
    </source>
</evidence>
<keyword evidence="1 9" id="KW-0547">Nucleotide-binding</keyword>
<accession>A0A840P5W8</accession>
<evidence type="ECO:0000259" key="10">
    <source>
        <dbReference type="PROSITE" id="PS51198"/>
    </source>
</evidence>
<evidence type="ECO:0000256" key="8">
    <source>
        <dbReference type="ARBA" id="ARBA00048988"/>
    </source>
</evidence>
<dbReference type="InterPro" id="IPR027417">
    <property type="entry name" value="P-loop_NTPase"/>
</dbReference>